<dbReference type="Proteomes" id="UP000199559">
    <property type="component" value="Unassembled WGS sequence"/>
</dbReference>
<dbReference type="EMBL" id="FORM01000001">
    <property type="protein sequence ID" value="SFI57894.1"/>
    <property type="molecule type" value="Genomic_DNA"/>
</dbReference>
<dbReference type="Gene3D" id="3.20.160.10">
    <property type="entry name" value="vpa0580 domain like"/>
    <property type="match status" value="1"/>
</dbReference>
<dbReference type="InterPro" id="IPR038604">
    <property type="entry name" value="HopJ_sf"/>
</dbReference>
<dbReference type="AlphaFoldDB" id="A0A1I3JCD9"/>
<protein>
    <submittedName>
        <fullName evidence="1">HopJ type III effector protein</fullName>
    </submittedName>
</protein>
<gene>
    <name evidence="1" type="ORF">SAMN05443431_101348</name>
</gene>
<keyword evidence="2" id="KW-1185">Reference proteome</keyword>
<proteinExistence type="predicted"/>
<dbReference type="InterPro" id="IPR014984">
    <property type="entry name" value="HopJ"/>
</dbReference>
<dbReference type="STRING" id="1144750.SAMN05443431_101348"/>
<organism evidence="1 2">
    <name type="scientific">Olleya namhaensis</name>
    <dbReference type="NCBI Taxonomy" id="1144750"/>
    <lineage>
        <taxon>Bacteria</taxon>
        <taxon>Pseudomonadati</taxon>
        <taxon>Bacteroidota</taxon>
        <taxon>Flavobacteriia</taxon>
        <taxon>Flavobacteriales</taxon>
        <taxon>Flavobacteriaceae</taxon>
    </lineage>
</organism>
<name>A0A1I3JCD9_9FLAO</name>
<accession>A0A1I3JCD9</accession>
<sequence length="116" mass="12974">MTITAFKFKLKNTPNTIAFAETLQVVDTYFDFKPTAFTNGLLQNAEGENSGSCKVFAFAKAETLSKTETLACFGQYYFDEVLNDPNGTGHQNIRNFIKTGFEGLHFNKNPLTKKTI</sequence>
<reference evidence="2" key="1">
    <citation type="submission" date="2016-10" db="EMBL/GenBank/DDBJ databases">
        <authorList>
            <person name="Varghese N."/>
            <person name="Submissions S."/>
        </authorList>
    </citation>
    <scope>NUCLEOTIDE SEQUENCE [LARGE SCALE GENOMIC DNA]</scope>
    <source>
        <strain evidence="2">DSM 28881</strain>
    </source>
</reference>
<dbReference type="Pfam" id="PF08888">
    <property type="entry name" value="HopJ"/>
    <property type="match status" value="1"/>
</dbReference>
<dbReference type="RefSeq" id="WP_090836921.1">
    <property type="nucleotide sequence ID" value="NZ_FORM01000001.1"/>
</dbReference>
<evidence type="ECO:0000313" key="2">
    <source>
        <dbReference type="Proteomes" id="UP000199559"/>
    </source>
</evidence>
<evidence type="ECO:0000313" key="1">
    <source>
        <dbReference type="EMBL" id="SFI57894.1"/>
    </source>
</evidence>